<name>A0ABU3L3Z0_9FLAO</name>
<keyword evidence="2" id="KW-1185">Reference proteome</keyword>
<dbReference type="RefSeq" id="WP_314013161.1">
    <property type="nucleotide sequence ID" value="NZ_JAVTTP010000001.1"/>
</dbReference>
<comment type="caution">
    <text evidence="1">The sequence shown here is derived from an EMBL/GenBank/DDBJ whole genome shotgun (WGS) entry which is preliminary data.</text>
</comment>
<accession>A0ABU3L3Z0</accession>
<evidence type="ECO:0000313" key="2">
    <source>
        <dbReference type="Proteomes" id="UP001250656"/>
    </source>
</evidence>
<organism evidence="1 2">
    <name type="scientific">Pricia mediterranea</name>
    <dbReference type="NCBI Taxonomy" id="3076079"/>
    <lineage>
        <taxon>Bacteria</taxon>
        <taxon>Pseudomonadati</taxon>
        <taxon>Bacteroidota</taxon>
        <taxon>Flavobacteriia</taxon>
        <taxon>Flavobacteriales</taxon>
        <taxon>Flavobacteriaceae</taxon>
        <taxon>Pricia</taxon>
    </lineage>
</organism>
<dbReference type="EMBL" id="JAVTTP010000001">
    <property type="protein sequence ID" value="MDT7828031.1"/>
    <property type="molecule type" value="Genomic_DNA"/>
</dbReference>
<protein>
    <submittedName>
        <fullName evidence="1">Plasmid mobilization relaxosome protein MobC</fullName>
    </submittedName>
</protein>
<dbReference type="Proteomes" id="UP001250656">
    <property type="component" value="Unassembled WGS sequence"/>
</dbReference>
<reference evidence="1 2" key="1">
    <citation type="submission" date="2023-09" db="EMBL/GenBank/DDBJ databases">
        <title>Novel taxa isolated from Blanes Bay.</title>
        <authorList>
            <person name="Rey-Velasco X."/>
            <person name="Lucena T."/>
        </authorList>
    </citation>
    <scope>NUCLEOTIDE SEQUENCE [LARGE SCALE GENOMIC DNA]</scope>
    <source>
        <strain evidence="1 2">S334</strain>
    </source>
</reference>
<evidence type="ECO:0000313" key="1">
    <source>
        <dbReference type="EMBL" id="MDT7828031.1"/>
    </source>
</evidence>
<proteinExistence type="predicted"/>
<sequence length="115" mass="13202">MGRPKKELSSLKIIQVNVRMTVNDYMKVSADAETIGLSVAEYIRRKITEKSLPKKRVSPSDRKIFVELSRVGNNLNQITKVVNSGIRDPFIINRQLEEVKMLLQYLKSNIANNDR</sequence>
<gene>
    <name evidence="1" type="primary">mobC</name>
    <name evidence="1" type="ORF">RQM65_05055</name>
</gene>
<dbReference type="Pfam" id="PF21983">
    <property type="entry name" value="NikA-like"/>
    <property type="match status" value="1"/>
</dbReference>
<dbReference type="InterPro" id="IPR053842">
    <property type="entry name" value="NikA-like"/>
</dbReference>